<dbReference type="EMBL" id="BNJQ01000008">
    <property type="protein sequence ID" value="GHP04698.1"/>
    <property type="molecule type" value="Genomic_DNA"/>
</dbReference>
<keyword evidence="2" id="KW-1185">Reference proteome</keyword>
<dbReference type="Proteomes" id="UP000660262">
    <property type="component" value="Unassembled WGS sequence"/>
</dbReference>
<proteinExistence type="predicted"/>
<gene>
    <name evidence="1" type="ORF">PPROV_000345100</name>
</gene>
<organism evidence="1 2">
    <name type="scientific">Pycnococcus provasolii</name>
    <dbReference type="NCBI Taxonomy" id="41880"/>
    <lineage>
        <taxon>Eukaryota</taxon>
        <taxon>Viridiplantae</taxon>
        <taxon>Chlorophyta</taxon>
        <taxon>Pseudoscourfieldiophyceae</taxon>
        <taxon>Pseudoscourfieldiales</taxon>
        <taxon>Pycnococcaceae</taxon>
        <taxon>Pycnococcus</taxon>
    </lineage>
</organism>
<accession>A0A830HD79</accession>
<protein>
    <submittedName>
        <fullName evidence="1">Uncharacterized protein</fullName>
    </submittedName>
</protein>
<evidence type="ECO:0000313" key="2">
    <source>
        <dbReference type="Proteomes" id="UP000660262"/>
    </source>
</evidence>
<reference evidence="1" key="1">
    <citation type="submission" date="2020-10" db="EMBL/GenBank/DDBJ databases">
        <title>Unveiling of a novel bifunctional photoreceptor, Dualchrome1, isolated from a cosmopolitan green alga.</title>
        <authorList>
            <person name="Suzuki S."/>
            <person name="Kawachi M."/>
        </authorList>
    </citation>
    <scope>NUCLEOTIDE SEQUENCE</scope>
    <source>
        <strain evidence="1">NIES 2893</strain>
    </source>
</reference>
<evidence type="ECO:0000313" key="1">
    <source>
        <dbReference type="EMBL" id="GHP04698.1"/>
    </source>
</evidence>
<comment type="caution">
    <text evidence="1">The sequence shown here is derived from an EMBL/GenBank/DDBJ whole genome shotgun (WGS) entry which is preliminary data.</text>
</comment>
<dbReference type="AlphaFoldDB" id="A0A830HD79"/>
<name>A0A830HD79_9CHLO</name>
<sequence>MTPVMSAQVLAASVASTGVPALALAPQRTQTSVPPNLSGSSKENGAAVKLAAHAPFKCPRTPSFPTAALLGSLASYAAQSCQADVDVLSLGAQDAQDAESARCVFLNDERADLLLALVSADTSSCDDAIKARLHLAREVLSIYTDVTDAKRALMSVAQRIDATLAYAQRTQPCVGLACWHAPVATVNRKAIESALDHVATSSGVAAIFTDDGCIVASSRAWRALHPMTRTVLSCDVSDELHSPAARERVVYLPSDSEPTASSSRHARALFTVPISLNSETTSCLHLSLAAEKESASEESTIAVARAMTSDKDVLHHLVAADESARARTAGVNAQGAACVRSSLLCSMNDGMMILSHAPSTADSTVAEDADLLTTFGAEVERFRMEEPESSALTLMLKECTLASAHAGGIFCCVVVPGTSAATAEAGARAALRMLCKTYL</sequence>